<feature type="transmembrane region" description="Helical" evidence="6">
    <location>
        <begin position="84"/>
        <end position="106"/>
    </location>
</feature>
<dbReference type="GO" id="GO:0000329">
    <property type="term" value="C:fungal-type vacuole membrane"/>
    <property type="evidence" value="ECO:0007669"/>
    <property type="project" value="EnsemblFungi"/>
</dbReference>
<feature type="transmembrane region" description="Helical" evidence="6">
    <location>
        <begin position="121"/>
        <end position="140"/>
    </location>
</feature>
<dbReference type="InParanoid" id="G8JS65"/>
<feature type="transmembrane region" description="Helical" evidence="6">
    <location>
        <begin position="442"/>
        <end position="465"/>
    </location>
</feature>
<keyword evidence="5 6" id="KW-0472">Membrane</keyword>
<dbReference type="GO" id="GO:0045121">
    <property type="term" value="C:membrane raft"/>
    <property type="evidence" value="ECO:0007669"/>
    <property type="project" value="EnsemblFungi"/>
</dbReference>
<dbReference type="KEGG" id="erc:Ecym_3506"/>
<dbReference type="OMA" id="DKHCNPL"/>
<dbReference type="PANTHER" id="PTHR10383">
    <property type="entry name" value="SERINE INCORPORATOR"/>
    <property type="match status" value="1"/>
</dbReference>
<dbReference type="GO" id="GO:0005768">
    <property type="term" value="C:endosome"/>
    <property type="evidence" value="ECO:0007669"/>
    <property type="project" value="EnsemblFungi"/>
</dbReference>
<keyword evidence="8" id="KW-1185">Reference proteome</keyword>
<evidence type="ECO:0000256" key="1">
    <source>
        <dbReference type="ARBA" id="ARBA00004141"/>
    </source>
</evidence>
<dbReference type="Proteomes" id="UP000006790">
    <property type="component" value="Chromosome 3"/>
</dbReference>
<comment type="similarity">
    <text evidence="2">Belongs to the TDE1 family.</text>
</comment>
<organism evidence="7 8">
    <name type="scientific">Eremothecium cymbalariae (strain CBS 270.75 / DBVPG 7215 / KCTC 17166 / NRRL Y-17582)</name>
    <name type="common">Yeast</name>
    <dbReference type="NCBI Taxonomy" id="931890"/>
    <lineage>
        <taxon>Eukaryota</taxon>
        <taxon>Fungi</taxon>
        <taxon>Dikarya</taxon>
        <taxon>Ascomycota</taxon>
        <taxon>Saccharomycotina</taxon>
        <taxon>Saccharomycetes</taxon>
        <taxon>Saccharomycetales</taxon>
        <taxon>Saccharomycetaceae</taxon>
        <taxon>Eremothecium</taxon>
    </lineage>
</organism>
<dbReference type="PANTHER" id="PTHR10383:SF9">
    <property type="entry name" value="SERINE INCORPORATOR, ISOFORM F"/>
    <property type="match status" value="1"/>
</dbReference>
<dbReference type="FunCoup" id="G8JS65">
    <property type="interactions" value="505"/>
</dbReference>
<keyword evidence="3 6" id="KW-0812">Transmembrane</keyword>
<name>G8JS65_ERECY</name>
<feature type="transmembrane region" description="Helical" evidence="6">
    <location>
        <begin position="192"/>
        <end position="219"/>
    </location>
</feature>
<sequence length="474" mass="53473">MGALVSLPINVGVTFVSSCLGSCCSSAMNKTFSSISNANSSFATRMLYAVWLLFNSLISWIAMSSNHSLLWPGKTCTESGECGFFTVHRLNFSLGIMHLILAAALINVKSTRDPRAKMQNSWWWLKVIIYLLFIILSFTIPNEFYIFFSKWVSLPSGTLFILTGLVLLVDFAHEWAETCIQHVELEDEDSGFWQKFLIIGTAFMYASALAMNITMFVLFCRDKCKINNVALAINIILHIITSVASVHPSVQEYNPKCGFAQSAMVGVYCTYLTMSAMASEPDDKQCNPLIRSSGTRKASVILGSIFTFVAIAYTTTRAAANSAFQIESNRALYLAGDDIMEYEGITQSRHQLRQEAVRKAVQEGSLPESVLSDNQWTETDIDSETGDAYIDDEKYSTKYNYSLFHIIFFLATQWIAILLTININQDDMDDFIPVGRTYFYSWVKIISAWICYVLYGWSLIAPMVMPERFENEFY</sequence>
<evidence type="ECO:0000256" key="5">
    <source>
        <dbReference type="ARBA" id="ARBA00023136"/>
    </source>
</evidence>
<evidence type="ECO:0000313" key="7">
    <source>
        <dbReference type="EMBL" id="AET38984.1"/>
    </source>
</evidence>
<gene>
    <name evidence="7" type="ordered locus">Ecym_3506</name>
</gene>
<comment type="subcellular location">
    <subcellularLocation>
        <location evidence="1">Membrane</location>
        <topology evidence="1">Multi-pass membrane protein</topology>
    </subcellularLocation>
</comment>
<dbReference type="EMBL" id="CP002499">
    <property type="protein sequence ID" value="AET38984.1"/>
    <property type="molecule type" value="Genomic_DNA"/>
</dbReference>
<proteinExistence type="inferred from homology"/>
<dbReference type="STRING" id="931890.G8JS65"/>
<feature type="transmembrane region" description="Helical" evidence="6">
    <location>
        <begin position="45"/>
        <end position="63"/>
    </location>
</feature>
<dbReference type="GeneID" id="11472298"/>
<dbReference type="HOGENOM" id="CLU_029574_2_0_1"/>
<reference evidence="8" key="1">
    <citation type="journal article" date="2012" name="G3 (Bethesda)">
        <title>Pichia sorbitophila, an interspecies yeast hybrid reveals early steps of genome resolution following polyploidization.</title>
        <authorList>
            <person name="Leh Louis V."/>
            <person name="Despons L."/>
            <person name="Friedrich A."/>
            <person name="Martin T."/>
            <person name="Durrens P."/>
            <person name="Casaregola S."/>
            <person name="Neuveglise C."/>
            <person name="Fairhead C."/>
            <person name="Marck C."/>
            <person name="Cruz J.A."/>
            <person name="Straub M.L."/>
            <person name="Kugler V."/>
            <person name="Sacerdot C."/>
            <person name="Uzunov Z."/>
            <person name="Thierry A."/>
            <person name="Weiss S."/>
            <person name="Bleykasten C."/>
            <person name="De Montigny J."/>
            <person name="Jacques N."/>
            <person name="Jung P."/>
            <person name="Lemaire M."/>
            <person name="Mallet S."/>
            <person name="Morel G."/>
            <person name="Richard G.F."/>
            <person name="Sarkar A."/>
            <person name="Savel G."/>
            <person name="Schacherer J."/>
            <person name="Seret M.L."/>
            <person name="Talla E."/>
            <person name="Samson G."/>
            <person name="Jubin C."/>
            <person name="Poulain J."/>
            <person name="Vacherie B."/>
            <person name="Barbe V."/>
            <person name="Pelletier E."/>
            <person name="Sherman D.J."/>
            <person name="Westhof E."/>
            <person name="Weissenbach J."/>
            <person name="Baret P.V."/>
            <person name="Wincker P."/>
            <person name="Gaillardin C."/>
            <person name="Dujon B."/>
            <person name="Souciet J.L."/>
        </authorList>
    </citation>
    <scope>NUCLEOTIDE SEQUENCE [LARGE SCALE GENOMIC DNA]</scope>
    <source>
        <strain evidence="8">CBS 270.75 / DBVPG 7215 / KCTC 17166 / NRRL Y-17582</strain>
    </source>
</reference>
<evidence type="ECO:0000256" key="6">
    <source>
        <dbReference type="SAM" id="Phobius"/>
    </source>
</evidence>
<dbReference type="OrthoDB" id="5963193at2759"/>
<feature type="transmembrane region" description="Helical" evidence="6">
    <location>
        <begin position="226"/>
        <end position="247"/>
    </location>
</feature>
<dbReference type="AlphaFoldDB" id="G8JS65"/>
<protein>
    <recommendedName>
        <fullName evidence="9">Membrane protein TMS1</fullName>
    </recommendedName>
</protein>
<evidence type="ECO:0008006" key="9">
    <source>
        <dbReference type="Google" id="ProtNLM"/>
    </source>
</evidence>
<evidence type="ECO:0000256" key="2">
    <source>
        <dbReference type="ARBA" id="ARBA00006665"/>
    </source>
</evidence>
<feature type="transmembrane region" description="Helical" evidence="6">
    <location>
        <begin position="300"/>
        <end position="320"/>
    </location>
</feature>
<evidence type="ECO:0000313" key="8">
    <source>
        <dbReference type="Proteomes" id="UP000006790"/>
    </source>
</evidence>
<dbReference type="InterPro" id="IPR005016">
    <property type="entry name" value="TDE1/TMS"/>
</dbReference>
<dbReference type="RefSeq" id="XP_003645801.1">
    <property type="nucleotide sequence ID" value="XM_003645753.1"/>
</dbReference>
<evidence type="ECO:0000256" key="3">
    <source>
        <dbReference type="ARBA" id="ARBA00022692"/>
    </source>
</evidence>
<accession>G8JS65</accession>
<dbReference type="Pfam" id="PF03348">
    <property type="entry name" value="Serinc"/>
    <property type="match status" value="1"/>
</dbReference>
<dbReference type="eggNOG" id="KOG2592">
    <property type="taxonomic scope" value="Eukaryota"/>
</dbReference>
<keyword evidence="4 6" id="KW-1133">Transmembrane helix</keyword>
<evidence type="ECO:0000256" key="4">
    <source>
        <dbReference type="ARBA" id="ARBA00022989"/>
    </source>
</evidence>
<feature type="transmembrane region" description="Helical" evidence="6">
    <location>
        <begin position="401"/>
        <end position="421"/>
    </location>
</feature>